<comment type="PTM">
    <text evidence="8">Activated by phosphorylation.</text>
</comment>
<evidence type="ECO:0000256" key="1">
    <source>
        <dbReference type="ARBA" id="ARBA00010231"/>
    </source>
</evidence>
<dbReference type="InterPro" id="IPR016066">
    <property type="entry name" value="A-D-PHexomutase_CS"/>
</dbReference>
<evidence type="ECO:0000259" key="11">
    <source>
        <dbReference type="Pfam" id="PF00408"/>
    </source>
</evidence>
<feature type="binding site" evidence="8">
    <location>
        <position position="253"/>
    </location>
    <ligand>
        <name>Mg(2+)</name>
        <dbReference type="ChEBI" id="CHEBI:18420"/>
    </ligand>
</feature>
<feature type="active site" description="Phosphoserine intermediate" evidence="8">
    <location>
        <position position="103"/>
    </location>
</feature>
<reference evidence="15 16" key="1">
    <citation type="submission" date="2016-02" db="EMBL/GenBank/DDBJ databases">
        <title>Complete Genome of H5569, the type strain of the newly described species Haematospirillium jordaniae.</title>
        <authorList>
            <person name="Nicholson A.C."/>
            <person name="Humrighouse B.W."/>
            <person name="Loparov V."/>
            <person name="McQuiston J.R."/>
        </authorList>
    </citation>
    <scope>NUCLEOTIDE SEQUENCE [LARGE SCALE GENOMIC DNA]</scope>
    <source>
        <strain evidence="15 16">H5569</strain>
    </source>
</reference>
<dbReference type="Pfam" id="PF02880">
    <property type="entry name" value="PGM_PMM_III"/>
    <property type="match status" value="1"/>
</dbReference>
<comment type="cofactor">
    <cofactor evidence="8">
        <name>Mg(2+)</name>
        <dbReference type="ChEBI" id="CHEBI:18420"/>
    </cofactor>
    <text evidence="8">Binds 1 Mg(2+) ion per subunit.</text>
</comment>
<gene>
    <name evidence="8" type="primary">glmM</name>
    <name evidence="15" type="ORF">AY555_07525</name>
</gene>
<comment type="similarity">
    <text evidence="1 8 9">Belongs to the phosphohexose mutase family.</text>
</comment>
<dbReference type="PROSITE" id="PS00710">
    <property type="entry name" value="PGM_PMM"/>
    <property type="match status" value="1"/>
</dbReference>
<dbReference type="GO" id="GO:0005829">
    <property type="term" value="C:cytosol"/>
    <property type="evidence" value="ECO:0007669"/>
    <property type="project" value="TreeGrafter"/>
</dbReference>
<proteinExistence type="inferred from homology"/>
<dbReference type="Pfam" id="PF02879">
    <property type="entry name" value="PGM_PMM_II"/>
    <property type="match status" value="1"/>
</dbReference>
<dbReference type="Pfam" id="PF02878">
    <property type="entry name" value="PGM_PMM_I"/>
    <property type="match status" value="1"/>
</dbReference>
<dbReference type="FunFam" id="3.30.310.50:FF:000001">
    <property type="entry name" value="Phosphoglucosamine mutase"/>
    <property type="match status" value="1"/>
</dbReference>
<dbReference type="GO" id="GO:0006048">
    <property type="term" value="P:UDP-N-acetylglucosamine biosynthetic process"/>
    <property type="evidence" value="ECO:0007669"/>
    <property type="project" value="TreeGrafter"/>
</dbReference>
<protein>
    <recommendedName>
        <fullName evidence="7 8">Phosphoglucosamine mutase</fullName>
        <ecNumber evidence="6 8">5.4.2.10</ecNumber>
    </recommendedName>
</protein>
<dbReference type="CDD" id="cd05802">
    <property type="entry name" value="GlmM"/>
    <property type="match status" value="1"/>
</dbReference>
<feature type="domain" description="Alpha-D-phosphohexomutase alpha/beta/alpha" evidence="14">
    <location>
        <begin position="266"/>
        <end position="378"/>
    </location>
</feature>
<dbReference type="GO" id="GO:0005975">
    <property type="term" value="P:carbohydrate metabolic process"/>
    <property type="evidence" value="ECO:0007669"/>
    <property type="project" value="InterPro"/>
</dbReference>
<evidence type="ECO:0000256" key="8">
    <source>
        <dbReference type="HAMAP-Rule" id="MF_01554"/>
    </source>
</evidence>
<dbReference type="Gene3D" id="3.30.310.50">
    <property type="entry name" value="Alpha-D-phosphohexomutase, C-terminal domain"/>
    <property type="match status" value="1"/>
</dbReference>
<feature type="binding site" description="via phosphate group" evidence="8">
    <location>
        <position position="103"/>
    </location>
    <ligand>
        <name>Mg(2+)</name>
        <dbReference type="ChEBI" id="CHEBI:18420"/>
    </ligand>
</feature>
<dbReference type="SUPFAM" id="SSF55957">
    <property type="entry name" value="Phosphoglucomutase, C-terminal domain"/>
    <property type="match status" value="1"/>
</dbReference>
<evidence type="ECO:0000259" key="13">
    <source>
        <dbReference type="Pfam" id="PF02879"/>
    </source>
</evidence>
<evidence type="ECO:0000259" key="12">
    <source>
        <dbReference type="Pfam" id="PF02878"/>
    </source>
</evidence>
<dbReference type="KEGG" id="hjo:AY555_07525"/>
<dbReference type="AlphaFoldDB" id="A0A143DEU6"/>
<evidence type="ECO:0000256" key="7">
    <source>
        <dbReference type="ARBA" id="ARBA00068193"/>
    </source>
</evidence>
<dbReference type="InterPro" id="IPR005843">
    <property type="entry name" value="A-D-PHexomutase_C"/>
</dbReference>
<evidence type="ECO:0000256" key="5">
    <source>
        <dbReference type="ARBA" id="ARBA00023235"/>
    </source>
</evidence>
<feature type="binding site" evidence="8">
    <location>
        <position position="251"/>
    </location>
    <ligand>
        <name>Mg(2+)</name>
        <dbReference type="ChEBI" id="CHEBI:18420"/>
    </ligand>
</feature>
<keyword evidence="5 8" id="KW-0413">Isomerase</keyword>
<comment type="function">
    <text evidence="8 10">Catalyzes the conversion of glucosamine-6-phosphate to glucosamine-1-phosphate.</text>
</comment>
<dbReference type="FunFam" id="3.40.120.10:FF:000001">
    <property type="entry name" value="Phosphoglucosamine mutase"/>
    <property type="match status" value="1"/>
</dbReference>
<dbReference type="FunFam" id="3.40.120.10:FF:000002">
    <property type="entry name" value="Phosphoglucosamine mutase"/>
    <property type="match status" value="1"/>
</dbReference>
<evidence type="ECO:0000256" key="10">
    <source>
        <dbReference type="RuleBase" id="RU004327"/>
    </source>
</evidence>
<dbReference type="InterPro" id="IPR006352">
    <property type="entry name" value="GlmM_bact"/>
</dbReference>
<evidence type="ECO:0000256" key="3">
    <source>
        <dbReference type="ARBA" id="ARBA00022723"/>
    </source>
</evidence>
<dbReference type="NCBIfam" id="TIGR01455">
    <property type="entry name" value="glmM"/>
    <property type="match status" value="1"/>
</dbReference>
<evidence type="ECO:0000313" key="16">
    <source>
        <dbReference type="Proteomes" id="UP000076066"/>
    </source>
</evidence>
<dbReference type="Gene3D" id="3.40.120.10">
    <property type="entry name" value="Alpha-D-Glucose-1,6-Bisphosphate, subunit A, domain 3"/>
    <property type="match status" value="3"/>
</dbReference>
<evidence type="ECO:0000256" key="2">
    <source>
        <dbReference type="ARBA" id="ARBA00022553"/>
    </source>
</evidence>
<dbReference type="EC" id="5.4.2.10" evidence="6 8"/>
<dbReference type="GO" id="GO:0000287">
    <property type="term" value="F:magnesium ion binding"/>
    <property type="evidence" value="ECO:0007669"/>
    <property type="project" value="UniProtKB-UniRule"/>
</dbReference>
<dbReference type="Proteomes" id="UP000076066">
    <property type="component" value="Chromosome"/>
</dbReference>
<dbReference type="EMBL" id="CP014525">
    <property type="protein sequence ID" value="AMW35050.1"/>
    <property type="molecule type" value="Genomic_DNA"/>
</dbReference>
<feature type="domain" description="Alpha-D-phosphohexomutase alpha/beta/alpha" evidence="13">
    <location>
        <begin position="165"/>
        <end position="262"/>
    </location>
</feature>
<feature type="modified residue" description="Phosphoserine" evidence="8">
    <location>
        <position position="103"/>
    </location>
</feature>
<keyword evidence="3 8" id="KW-0479">Metal-binding</keyword>
<feature type="domain" description="Alpha-D-phosphohexomutase alpha/beta/alpha" evidence="12">
    <location>
        <begin position="4"/>
        <end position="138"/>
    </location>
</feature>
<dbReference type="PRINTS" id="PR00509">
    <property type="entry name" value="PGMPMM"/>
</dbReference>
<dbReference type="GO" id="GO:0004615">
    <property type="term" value="F:phosphomannomutase activity"/>
    <property type="evidence" value="ECO:0007669"/>
    <property type="project" value="TreeGrafter"/>
</dbReference>
<dbReference type="GO" id="GO:0009252">
    <property type="term" value="P:peptidoglycan biosynthetic process"/>
    <property type="evidence" value="ECO:0007669"/>
    <property type="project" value="UniProtKB-ARBA"/>
</dbReference>
<dbReference type="GeneID" id="53317006"/>
<dbReference type="OrthoDB" id="9803322at2"/>
<keyword evidence="16" id="KW-1185">Reference proteome</keyword>
<dbReference type="NCBIfam" id="NF008139">
    <property type="entry name" value="PRK10887.1"/>
    <property type="match status" value="1"/>
</dbReference>
<organism evidence="15 16">
    <name type="scientific">Haematospirillum jordaniae</name>
    <dbReference type="NCBI Taxonomy" id="1549855"/>
    <lineage>
        <taxon>Bacteria</taxon>
        <taxon>Pseudomonadati</taxon>
        <taxon>Pseudomonadota</taxon>
        <taxon>Alphaproteobacteria</taxon>
        <taxon>Rhodospirillales</taxon>
        <taxon>Novispirillaceae</taxon>
        <taxon>Haematospirillum</taxon>
    </lineage>
</organism>
<feature type="domain" description="Alpha-D-phosphohexomutase C-terminal" evidence="11">
    <location>
        <begin position="384"/>
        <end position="450"/>
    </location>
</feature>
<dbReference type="InterPro" id="IPR016055">
    <property type="entry name" value="A-D-PHexomutase_a/b/a-I/II/III"/>
</dbReference>
<dbReference type="InterPro" id="IPR005844">
    <property type="entry name" value="A-D-PHexomutase_a/b/a-I"/>
</dbReference>
<keyword evidence="2 8" id="KW-0597">Phosphoprotein</keyword>
<evidence type="ECO:0000256" key="4">
    <source>
        <dbReference type="ARBA" id="ARBA00022842"/>
    </source>
</evidence>
<dbReference type="PANTHER" id="PTHR42946:SF1">
    <property type="entry name" value="PHOSPHOGLUCOMUTASE (ALPHA-D-GLUCOSE-1,6-BISPHOSPHATE-DEPENDENT)"/>
    <property type="match status" value="1"/>
</dbReference>
<dbReference type="InterPro" id="IPR005846">
    <property type="entry name" value="A-D-PHexomutase_a/b/a-III"/>
</dbReference>
<dbReference type="InterPro" id="IPR036900">
    <property type="entry name" value="A-D-PHexomutase_C_sf"/>
</dbReference>
<comment type="catalytic activity">
    <reaction evidence="8 10">
        <text>alpha-D-glucosamine 1-phosphate = D-glucosamine 6-phosphate</text>
        <dbReference type="Rhea" id="RHEA:23424"/>
        <dbReference type="ChEBI" id="CHEBI:58516"/>
        <dbReference type="ChEBI" id="CHEBI:58725"/>
        <dbReference type="EC" id="5.4.2.10"/>
    </reaction>
</comment>
<evidence type="ECO:0000313" key="15">
    <source>
        <dbReference type="EMBL" id="AMW35050.1"/>
    </source>
</evidence>
<dbReference type="STRING" id="1549855.AY555_07525"/>
<keyword evidence="4 8" id="KW-0460">Magnesium</keyword>
<evidence type="ECO:0000256" key="9">
    <source>
        <dbReference type="RuleBase" id="RU004326"/>
    </source>
</evidence>
<dbReference type="RefSeq" id="WP_066135280.1">
    <property type="nucleotide sequence ID" value="NZ_CP014525.1"/>
</dbReference>
<accession>A0A143DEU6</accession>
<dbReference type="SUPFAM" id="SSF53738">
    <property type="entry name" value="Phosphoglucomutase, first 3 domains"/>
    <property type="match status" value="3"/>
</dbReference>
<feature type="binding site" evidence="8">
    <location>
        <position position="249"/>
    </location>
    <ligand>
        <name>Mg(2+)</name>
        <dbReference type="ChEBI" id="CHEBI:18420"/>
    </ligand>
</feature>
<name>A0A143DEU6_9PROT</name>
<dbReference type="GO" id="GO:0008966">
    <property type="term" value="F:phosphoglucosamine mutase activity"/>
    <property type="evidence" value="ECO:0007669"/>
    <property type="project" value="UniProtKB-UniRule"/>
</dbReference>
<evidence type="ECO:0000259" key="14">
    <source>
        <dbReference type="Pfam" id="PF02880"/>
    </source>
</evidence>
<dbReference type="InterPro" id="IPR005841">
    <property type="entry name" value="Alpha-D-phosphohexomutase_SF"/>
</dbReference>
<evidence type="ECO:0000256" key="6">
    <source>
        <dbReference type="ARBA" id="ARBA00066330"/>
    </source>
</evidence>
<dbReference type="HAMAP" id="MF_01554_B">
    <property type="entry name" value="GlmM_B"/>
    <property type="match status" value="1"/>
</dbReference>
<dbReference type="InterPro" id="IPR050060">
    <property type="entry name" value="Phosphoglucosamine_mutase"/>
</dbReference>
<dbReference type="PANTHER" id="PTHR42946">
    <property type="entry name" value="PHOSPHOHEXOSE MUTASE"/>
    <property type="match status" value="1"/>
</dbReference>
<dbReference type="InterPro" id="IPR005845">
    <property type="entry name" value="A-D-PHexomutase_a/b/a-II"/>
</dbReference>
<sequence>MGTRKYFGTDGIRGTANVEPMTAETALRVGMAAGRIFTRGPHRHAVVIGKDTRLSGYMLEPALTAGFISVGMDVLLVGPMPTPAVAMLTRSLRADLGVMISASHNPYQDNGIKLFGPDGYKLSDEVEASIETLMQELDAPEHQAVTLSSPTGLGRARRLDDAGGRYIESVKQTFPRGLRLDGLKVVVDCANGAAYRTAPSVLWELGAEVISLGVDPNGVNINDRCGSQHPDAMQAAVISHGADIGIALDGDADRLVLCDEHGHLVDGDQILGLIARALRNRDELPGDTVVATVMSNLGLEAFLRSERIQLLRTAVGDRYVMEQMRASGLALGGEQSGHIILGDHATTGDGLVAALQVLAELVQSGRSASELLRVFQPYPQVLRNVRVAGRRQADHALASDTVKGCVGHWEKRLGVTGRVLLRKSGTEPLIRVMVEAEDAGLVEDVALDLCRAIESSADGGVS</sequence>
<dbReference type="Pfam" id="PF00408">
    <property type="entry name" value="PGM_PMM_IV"/>
    <property type="match status" value="1"/>
</dbReference>